<organism evidence="1 2">
    <name type="scientific">Desulfoluna limicola</name>
    <dbReference type="NCBI Taxonomy" id="2810562"/>
    <lineage>
        <taxon>Bacteria</taxon>
        <taxon>Pseudomonadati</taxon>
        <taxon>Thermodesulfobacteriota</taxon>
        <taxon>Desulfobacteria</taxon>
        <taxon>Desulfobacterales</taxon>
        <taxon>Desulfolunaceae</taxon>
        <taxon>Desulfoluna</taxon>
    </lineage>
</organism>
<dbReference type="EMBL" id="AP024488">
    <property type="protein sequence ID" value="BCS97376.1"/>
    <property type="molecule type" value="Genomic_DNA"/>
</dbReference>
<keyword evidence="2" id="KW-1185">Reference proteome</keyword>
<reference evidence="1 2" key="1">
    <citation type="submission" date="2021-02" db="EMBL/GenBank/DDBJ databases">
        <title>Complete genome of Desulfoluna sp. strain ASN36.</title>
        <authorList>
            <person name="Takahashi A."/>
            <person name="Kojima H."/>
            <person name="Fukui M."/>
        </authorList>
    </citation>
    <scope>NUCLEOTIDE SEQUENCE [LARGE SCALE GENOMIC DNA]</scope>
    <source>
        <strain evidence="1 2">ASN36</strain>
    </source>
</reference>
<gene>
    <name evidence="1" type="ORF">DSLASN_30080</name>
</gene>
<dbReference type="Proteomes" id="UP001320148">
    <property type="component" value="Chromosome"/>
</dbReference>
<accession>A0ABM7PJT6</accession>
<evidence type="ECO:0000313" key="1">
    <source>
        <dbReference type="EMBL" id="BCS97376.1"/>
    </source>
</evidence>
<proteinExistence type="predicted"/>
<sequence length="76" mass="8604">MNRQRQQVSKIIEKNMPPAASWMHLETWLGMRFGCRDLSIAAAFAWVQEHAPYITGIGSCRLSKQVPTVAVTTSHY</sequence>
<protein>
    <recommendedName>
        <fullName evidence="3">Transposase</fullName>
    </recommendedName>
</protein>
<name>A0ABM7PJT6_9BACT</name>
<evidence type="ECO:0008006" key="3">
    <source>
        <dbReference type="Google" id="ProtNLM"/>
    </source>
</evidence>
<evidence type="ECO:0000313" key="2">
    <source>
        <dbReference type="Proteomes" id="UP001320148"/>
    </source>
</evidence>